<dbReference type="Gene3D" id="3.90.226.10">
    <property type="entry name" value="2-enoyl-CoA Hydratase, Chain A, domain 1"/>
    <property type="match status" value="1"/>
</dbReference>
<evidence type="ECO:0000259" key="2">
    <source>
        <dbReference type="Pfam" id="PF03572"/>
    </source>
</evidence>
<gene>
    <name evidence="3" type="ORF">OV287_36900</name>
</gene>
<reference evidence="3 4" key="1">
    <citation type="submission" date="2022-11" db="EMBL/GenBank/DDBJ databases">
        <title>Minimal conservation of predation-associated metabolite biosynthetic gene clusters underscores biosynthetic potential of Myxococcota including descriptions for ten novel species: Archangium lansinium sp. nov., Myxococcus landrumus sp. nov., Nannocystis bai.</title>
        <authorList>
            <person name="Ahearne A."/>
            <person name="Stevens C."/>
            <person name="Phillips K."/>
        </authorList>
    </citation>
    <scope>NUCLEOTIDE SEQUENCE [LARGE SCALE GENOMIC DNA]</scope>
    <source>
        <strain evidence="3 4">MIWBW</strain>
    </source>
</reference>
<protein>
    <submittedName>
        <fullName evidence="3">S41 family peptidase</fullName>
    </submittedName>
</protein>
<name>A0ABT4AEG5_9BACT</name>
<sequence>MLRTVLTCLALALGLAASTASAAEPTPKAFPSREERLESLARLWGQVRYRHPALAYKNLDWDAALVAAIPKVEAAKDRAAYAAAVQDMLDELRDPATRILRPDEQQEGSQKGPAVAVRELRTWESKDVLVLDLRAVKDAAAMGTLRARPEELRPDISKAKAIIVDLRARGLEPNVAWSMSTALGRLLPYLLSEELQVPGERRVYHSGFRPQSLGGTSGGYGTSFLTTAGEELSPKGDGKARPVIFLLDDKSYLDPRALAMKAQGLAQLVTEGRLDDGAVVDQTQVELGAGLTASVRLSELGIPMRADAVLPKRARSDKDETLQKALELAKKPAKKGKAARETELPPARWQADRKYEDMLYPNREHRLLALFRLWNVIHLFYPYKHLLSRDWDSALTTFLPKFEKAKDAAEYALAVAELSTLVQDGHTNLRGHPELEKRGITGVSAPFEAMELDGSAVVMSVRNAEAAPGLARGMVIETIDGKPLAERMKGLEPYVTASHPVHLRHRLLAKALAGPEGSQGTLGVRDAGGKIKQVRFTRSIQSLQKPKQGEPYRVLAGNIGYVDLTLLQTAEVAAMFEKLKGTKAIVFDMRGYPNGTAWSIAPYLNTRKARQAAVFERNVVSGDETVGRYKFIQELPKADVPLYRGRTVMLIDERAISQSEHSGLFFEAANGTTFIGSPSAGANGDITDLVLPGGISMIFTGHDVRHVDGRQLQRVGLRPQLYVRPTLAGIQSGRDEVLDKALEYLSGGSTAVAGDSIR</sequence>
<comment type="caution">
    <text evidence="3">The sequence shown here is derived from an EMBL/GenBank/DDBJ whole genome shotgun (WGS) entry which is preliminary data.</text>
</comment>
<dbReference type="PANTHER" id="PTHR32060">
    <property type="entry name" value="TAIL-SPECIFIC PROTEASE"/>
    <property type="match status" value="1"/>
</dbReference>
<dbReference type="RefSeq" id="WP_267538726.1">
    <property type="nucleotide sequence ID" value="NZ_JAPNKA010000001.1"/>
</dbReference>
<dbReference type="EMBL" id="JAPNKA010000001">
    <property type="protein sequence ID" value="MCY1080045.1"/>
    <property type="molecule type" value="Genomic_DNA"/>
</dbReference>
<dbReference type="PANTHER" id="PTHR32060:SF30">
    <property type="entry name" value="CARBOXY-TERMINAL PROCESSING PROTEASE CTPA"/>
    <property type="match status" value="1"/>
</dbReference>
<accession>A0ABT4AEG5</accession>
<dbReference type="SUPFAM" id="SSF52096">
    <property type="entry name" value="ClpP/crotonase"/>
    <property type="match status" value="2"/>
</dbReference>
<evidence type="ECO:0000313" key="3">
    <source>
        <dbReference type="EMBL" id="MCY1080045.1"/>
    </source>
</evidence>
<proteinExistence type="predicted"/>
<organism evidence="3 4">
    <name type="scientific">Archangium lansingense</name>
    <dbReference type="NCBI Taxonomy" id="2995310"/>
    <lineage>
        <taxon>Bacteria</taxon>
        <taxon>Pseudomonadati</taxon>
        <taxon>Myxococcota</taxon>
        <taxon>Myxococcia</taxon>
        <taxon>Myxococcales</taxon>
        <taxon>Cystobacterineae</taxon>
        <taxon>Archangiaceae</taxon>
        <taxon>Archangium</taxon>
    </lineage>
</organism>
<feature type="domain" description="Tail specific protease" evidence="2">
    <location>
        <begin position="558"/>
        <end position="722"/>
    </location>
</feature>
<keyword evidence="4" id="KW-1185">Reference proteome</keyword>
<feature type="chain" id="PRO_5046114529" evidence="1">
    <location>
        <begin position="23"/>
        <end position="758"/>
    </location>
</feature>
<dbReference type="InterPro" id="IPR029045">
    <property type="entry name" value="ClpP/crotonase-like_dom_sf"/>
</dbReference>
<dbReference type="Pfam" id="PF03572">
    <property type="entry name" value="Peptidase_S41"/>
    <property type="match status" value="1"/>
</dbReference>
<dbReference type="Gene3D" id="3.30.750.44">
    <property type="match status" value="2"/>
</dbReference>
<keyword evidence="1" id="KW-0732">Signal</keyword>
<dbReference type="Proteomes" id="UP001207654">
    <property type="component" value="Unassembled WGS sequence"/>
</dbReference>
<evidence type="ECO:0000256" key="1">
    <source>
        <dbReference type="SAM" id="SignalP"/>
    </source>
</evidence>
<evidence type="ECO:0000313" key="4">
    <source>
        <dbReference type="Proteomes" id="UP001207654"/>
    </source>
</evidence>
<dbReference type="InterPro" id="IPR005151">
    <property type="entry name" value="Tail-specific_protease"/>
</dbReference>
<feature type="signal peptide" evidence="1">
    <location>
        <begin position="1"/>
        <end position="22"/>
    </location>
</feature>